<dbReference type="Proteomes" id="UP000005954">
    <property type="component" value="Unassembled WGS sequence"/>
</dbReference>
<protein>
    <recommendedName>
        <fullName evidence="4">DUF3035 domain-containing protein</fullName>
    </recommendedName>
</protein>
<dbReference type="PROSITE" id="PS51257">
    <property type="entry name" value="PROKAR_LIPOPROTEIN"/>
    <property type="match status" value="1"/>
</dbReference>
<dbReference type="AlphaFoldDB" id="A3SKN3"/>
<sequence length="173" mass="18669">MRKSHVIILLTALTVALGGCAKRGEAPKLAHFKKTGNGPDEFTVLPTHPLQTPTSYNALPAPTPGGVNLVDQNPEADGIAALGGNAAALNSTSAAEANLINHARREGATPDIRQTLRTEDNDRRRRYGRVNIFRLGPIDDYTAAYKRQWLDADAEKQRLERRGIATPSAPPAE</sequence>
<name>A3SKN3_ROSNI</name>
<proteinExistence type="predicted"/>
<gene>
    <name evidence="2" type="ORF">ISM_06455</name>
</gene>
<evidence type="ECO:0000313" key="2">
    <source>
        <dbReference type="EMBL" id="EAP77914.1"/>
    </source>
</evidence>
<comment type="caution">
    <text evidence="2">The sequence shown here is derived from an EMBL/GenBank/DDBJ whole genome shotgun (WGS) entry which is preliminary data.</text>
</comment>
<keyword evidence="1" id="KW-0732">Signal</keyword>
<dbReference type="Pfam" id="PF11233">
    <property type="entry name" value="DUF3035"/>
    <property type="match status" value="1"/>
</dbReference>
<accession>A3SKN3</accession>
<evidence type="ECO:0000256" key="1">
    <source>
        <dbReference type="SAM" id="SignalP"/>
    </source>
</evidence>
<dbReference type="eggNOG" id="ENOG50319MP">
    <property type="taxonomic scope" value="Bacteria"/>
</dbReference>
<reference evidence="2 3" key="1">
    <citation type="submission" date="2005-12" db="EMBL/GenBank/DDBJ databases">
        <authorList>
            <person name="Moran M.A."/>
            <person name="Ferriera S."/>
            <person name="Johnson J."/>
            <person name="Kravitz S."/>
            <person name="Halpern A."/>
            <person name="Remington K."/>
            <person name="Beeson K."/>
            <person name="Tran B."/>
            <person name="Rogers Y.-H."/>
            <person name="Friedman R."/>
            <person name="Venter J.C."/>
        </authorList>
    </citation>
    <scope>NUCLEOTIDE SEQUENCE [LARGE SCALE GENOMIC DNA]</scope>
    <source>
        <strain evidence="3">ATCC BAA-591 / DSM 15170 / ISM</strain>
    </source>
</reference>
<organism evidence="2 3">
    <name type="scientific">Roseovarius nubinhibens (strain ATCC BAA-591 / DSM 15170 / ISM)</name>
    <dbReference type="NCBI Taxonomy" id="89187"/>
    <lineage>
        <taxon>Bacteria</taxon>
        <taxon>Pseudomonadati</taxon>
        <taxon>Pseudomonadota</taxon>
        <taxon>Alphaproteobacteria</taxon>
        <taxon>Rhodobacterales</taxon>
        <taxon>Roseobacteraceae</taxon>
        <taxon>Roseovarius</taxon>
    </lineage>
</organism>
<keyword evidence="3" id="KW-1185">Reference proteome</keyword>
<dbReference type="EMBL" id="AALY01000001">
    <property type="protein sequence ID" value="EAP77914.1"/>
    <property type="molecule type" value="Genomic_DNA"/>
</dbReference>
<dbReference type="InterPro" id="IPR021395">
    <property type="entry name" value="DUF3035"/>
</dbReference>
<evidence type="ECO:0008006" key="4">
    <source>
        <dbReference type="Google" id="ProtNLM"/>
    </source>
</evidence>
<evidence type="ECO:0000313" key="3">
    <source>
        <dbReference type="Proteomes" id="UP000005954"/>
    </source>
</evidence>
<dbReference type="OrthoDB" id="7876689at2"/>
<dbReference type="STRING" id="89187.ISM_06455"/>
<dbReference type="HOGENOM" id="CLU_1585271_0_0_5"/>
<feature type="chain" id="PRO_5002659224" description="DUF3035 domain-containing protein" evidence="1">
    <location>
        <begin position="22"/>
        <end position="173"/>
    </location>
</feature>
<dbReference type="RefSeq" id="WP_009813315.1">
    <property type="nucleotide sequence ID" value="NZ_CH724156.1"/>
</dbReference>
<feature type="signal peptide" evidence="1">
    <location>
        <begin position="1"/>
        <end position="21"/>
    </location>
</feature>